<dbReference type="InterPro" id="IPR011990">
    <property type="entry name" value="TPR-like_helical_dom_sf"/>
</dbReference>
<keyword evidence="1" id="KW-0677">Repeat</keyword>
<dbReference type="Pfam" id="PF13041">
    <property type="entry name" value="PPR_2"/>
    <property type="match status" value="1"/>
</dbReference>
<evidence type="ECO:0000313" key="4">
    <source>
        <dbReference type="Proteomes" id="UP000188354"/>
    </source>
</evidence>
<evidence type="ECO:0008006" key="5">
    <source>
        <dbReference type="Google" id="ProtNLM"/>
    </source>
</evidence>
<reference evidence="3 4" key="1">
    <citation type="journal article" date="2017" name="Plant Biotechnol. J.">
        <title>A comprehensive draft genome sequence for lupin (Lupinus angustifolius), an emerging health food: insights into plant-microbe interactions and legume evolution.</title>
        <authorList>
            <person name="Hane J.K."/>
            <person name="Ming Y."/>
            <person name="Kamphuis L.G."/>
            <person name="Nelson M.N."/>
            <person name="Garg G."/>
            <person name="Atkins C.A."/>
            <person name="Bayer P.E."/>
            <person name="Bravo A."/>
            <person name="Bringans S."/>
            <person name="Cannon S."/>
            <person name="Edwards D."/>
            <person name="Foley R."/>
            <person name="Gao L.L."/>
            <person name="Harrison M.J."/>
            <person name="Huang W."/>
            <person name="Hurgobin B."/>
            <person name="Li S."/>
            <person name="Liu C.W."/>
            <person name="McGrath A."/>
            <person name="Morahan G."/>
            <person name="Murray J."/>
            <person name="Weller J."/>
            <person name="Jian J."/>
            <person name="Singh K.B."/>
        </authorList>
    </citation>
    <scope>NUCLEOTIDE SEQUENCE [LARGE SCALE GENOMIC DNA]</scope>
    <source>
        <strain evidence="4">cv. Tanjil</strain>
        <tissue evidence="3">Whole plant</tissue>
    </source>
</reference>
<gene>
    <name evidence="3" type="ORF">TanjilG_29324</name>
</gene>
<organism evidence="3 4">
    <name type="scientific">Lupinus angustifolius</name>
    <name type="common">Narrow-leaved blue lupine</name>
    <dbReference type="NCBI Taxonomy" id="3871"/>
    <lineage>
        <taxon>Eukaryota</taxon>
        <taxon>Viridiplantae</taxon>
        <taxon>Streptophyta</taxon>
        <taxon>Embryophyta</taxon>
        <taxon>Tracheophyta</taxon>
        <taxon>Spermatophyta</taxon>
        <taxon>Magnoliopsida</taxon>
        <taxon>eudicotyledons</taxon>
        <taxon>Gunneridae</taxon>
        <taxon>Pentapetalae</taxon>
        <taxon>rosids</taxon>
        <taxon>fabids</taxon>
        <taxon>Fabales</taxon>
        <taxon>Fabaceae</taxon>
        <taxon>Papilionoideae</taxon>
        <taxon>50 kb inversion clade</taxon>
        <taxon>genistoids sensu lato</taxon>
        <taxon>core genistoids</taxon>
        <taxon>Genisteae</taxon>
        <taxon>Lupinus</taxon>
    </lineage>
</organism>
<accession>A0A1J7GWB2</accession>
<feature type="repeat" description="PPR" evidence="2">
    <location>
        <begin position="340"/>
        <end position="374"/>
    </location>
</feature>
<dbReference type="Gene3D" id="1.25.40.10">
    <property type="entry name" value="Tetratricopeptide repeat domain"/>
    <property type="match status" value="4"/>
</dbReference>
<feature type="repeat" description="PPR" evidence="2">
    <location>
        <begin position="515"/>
        <end position="550"/>
    </location>
</feature>
<evidence type="ECO:0000256" key="2">
    <source>
        <dbReference type="PROSITE-ProRule" id="PRU00708"/>
    </source>
</evidence>
<evidence type="ECO:0000313" key="3">
    <source>
        <dbReference type="EMBL" id="OIW04847.1"/>
    </source>
</evidence>
<dbReference type="Proteomes" id="UP000188354">
    <property type="component" value="Chromosome LG09"/>
</dbReference>
<feature type="repeat" description="PPR" evidence="2">
    <location>
        <begin position="445"/>
        <end position="479"/>
    </location>
</feature>
<dbReference type="EMBL" id="CM007369">
    <property type="protein sequence ID" value="OIW04847.1"/>
    <property type="molecule type" value="Genomic_DNA"/>
</dbReference>
<feature type="repeat" description="PPR" evidence="2">
    <location>
        <begin position="410"/>
        <end position="444"/>
    </location>
</feature>
<dbReference type="InterPro" id="IPR002885">
    <property type="entry name" value="PPR_rpt"/>
</dbReference>
<dbReference type="SUPFAM" id="SSF81901">
    <property type="entry name" value="HCP-like"/>
    <property type="match status" value="1"/>
</dbReference>
<sequence length="615" mass="70435">MAISSSSSDWSLLCFRTTHVHAFLPTCHFSSFYTVSCSNPRLLFHVNFSASPTPILEEEASSNNNNNNNKNTPLIHVDVNIAYDQQYSKLGTENLNEFLCGLFEDSKTEELAYECYVRLKERPEFRPVRSTLKHVIRYLLRLKKWDFVLSLSEDFKVYHLLPDKVTCSRLISFCIKHRKFKIVDALLHDFESDCEVAVLAFGSAMRGYNKLHMYRSTVSIYERVNSSKFVLDSIGYLNVMEAWMKLGDSERVVQLFREFESQKLRGSTRCLAKVYRILCESLGKSGRAFEALDYFREMNKKGIYEDSIYSTLICSFASLRKVDVVEELVREAKSKTMIRDPEVYLKLVIMYVEDGLLEKTLEVVEAMKDSGLKVTDVVLCAVVNGFSKKRGFLSAVIVYDKLIFRGYEPGQVTYASVINACCRVGQYSKAENLFSEMERKGFDKCVVAYSSMVVMYGKTGRLSNAMRLVAKMKERGCNPNVWVYNSLIDMHGKAKDLRQIEKLLNEMKRRKVAPDKVTYTSIIGAYQKAGEFETCIKLFHEYMNNGGVIDKVLAGIMVGVYSKVSQVEELVRLLQQLKVNGTSLDQRLYQSAWNALTEAGMELQARWLKESFNLT</sequence>
<dbReference type="NCBIfam" id="TIGR00756">
    <property type="entry name" value="PPR"/>
    <property type="match status" value="4"/>
</dbReference>
<dbReference type="PANTHER" id="PTHR46862:SF5">
    <property type="entry name" value="OS02G0170000 PROTEIN"/>
    <property type="match status" value="1"/>
</dbReference>
<dbReference type="Pfam" id="PF01535">
    <property type="entry name" value="PPR"/>
    <property type="match status" value="4"/>
</dbReference>
<dbReference type="OrthoDB" id="185373at2759"/>
<proteinExistence type="predicted"/>
<keyword evidence="4" id="KW-1185">Reference proteome</keyword>
<dbReference type="PROSITE" id="PS51375">
    <property type="entry name" value="PPR"/>
    <property type="match status" value="5"/>
</dbReference>
<feature type="repeat" description="PPR" evidence="2">
    <location>
        <begin position="480"/>
        <end position="514"/>
    </location>
</feature>
<dbReference type="OMA" id="EKGFDKC"/>
<dbReference type="PANTHER" id="PTHR46862">
    <property type="entry name" value="OS07G0661900 PROTEIN"/>
    <property type="match status" value="1"/>
</dbReference>
<name>A0A1J7GWB2_LUPAN</name>
<protein>
    <recommendedName>
        <fullName evidence="5">Pentacotripeptide-repeat region of PRORP domain-containing protein</fullName>
    </recommendedName>
</protein>
<dbReference type="AlphaFoldDB" id="A0A1J7GWB2"/>
<dbReference type="Gramene" id="OIW04847">
    <property type="protein sequence ID" value="OIW04847"/>
    <property type="gene ID" value="TanjilG_29324"/>
</dbReference>
<dbReference type="KEGG" id="lang:109357244"/>
<evidence type="ECO:0000256" key="1">
    <source>
        <dbReference type="ARBA" id="ARBA00022737"/>
    </source>
</evidence>